<proteinExistence type="predicted"/>
<accession>A0AAV4UE99</accession>
<evidence type="ECO:0000256" key="1">
    <source>
        <dbReference type="SAM" id="MobiDB-lite"/>
    </source>
</evidence>
<feature type="region of interest" description="Disordered" evidence="1">
    <location>
        <begin position="1"/>
        <end position="20"/>
    </location>
</feature>
<keyword evidence="3" id="KW-1185">Reference proteome</keyword>
<dbReference type="Proteomes" id="UP001054837">
    <property type="component" value="Unassembled WGS sequence"/>
</dbReference>
<gene>
    <name evidence="2" type="ORF">CDAR_250471</name>
</gene>
<sequence>MALPNKPDSLGRAQETKDRLSKRVSCASPCATPKSPGSFYFKHCSVISFSQLLIFTLHNHLNPVPTPTNVTSWNSSQSEALYFSLNQVSEELALCNMSL</sequence>
<evidence type="ECO:0000313" key="3">
    <source>
        <dbReference type="Proteomes" id="UP001054837"/>
    </source>
</evidence>
<evidence type="ECO:0000313" key="2">
    <source>
        <dbReference type="EMBL" id="GIY56111.1"/>
    </source>
</evidence>
<dbReference type="EMBL" id="BPLQ01011162">
    <property type="protein sequence ID" value="GIY56111.1"/>
    <property type="molecule type" value="Genomic_DNA"/>
</dbReference>
<dbReference type="AlphaFoldDB" id="A0AAV4UE99"/>
<reference evidence="2 3" key="1">
    <citation type="submission" date="2021-06" db="EMBL/GenBank/DDBJ databases">
        <title>Caerostris darwini draft genome.</title>
        <authorList>
            <person name="Kono N."/>
            <person name="Arakawa K."/>
        </authorList>
    </citation>
    <scope>NUCLEOTIDE SEQUENCE [LARGE SCALE GENOMIC DNA]</scope>
</reference>
<organism evidence="2 3">
    <name type="scientific">Caerostris darwini</name>
    <dbReference type="NCBI Taxonomy" id="1538125"/>
    <lineage>
        <taxon>Eukaryota</taxon>
        <taxon>Metazoa</taxon>
        <taxon>Ecdysozoa</taxon>
        <taxon>Arthropoda</taxon>
        <taxon>Chelicerata</taxon>
        <taxon>Arachnida</taxon>
        <taxon>Araneae</taxon>
        <taxon>Araneomorphae</taxon>
        <taxon>Entelegynae</taxon>
        <taxon>Araneoidea</taxon>
        <taxon>Araneidae</taxon>
        <taxon>Caerostris</taxon>
    </lineage>
</organism>
<comment type="caution">
    <text evidence="2">The sequence shown here is derived from an EMBL/GenBank/DDBJ whole genome shotgun (WGS) entry which is preliminary data.</text>
</comment>
<protein>
    <submittedName>
        <fullName evidence="2">Uncharacterized protein</fullName>
    </submittedName>
</protein>
<name>A0AAV4UE99_9ARAC</name>